<dbReference type="EMBL" id="MU866017">
    <property type="protein sequence ID" value="KAK4442422.1"/>
    <property type="molecule type" value="Genomic_DNA"/>
</dbReference>
<name>A0AAV9G3Q6_9PEZI</name>
<evidence type="ECO:0000313" key="2">
    <source>
        <dbReference type="Proteomes" id="UP001321760"/>
    </source>
</evidence>
<keyword evidence="2" id="KW-1185">Reference proteome</keyword>
<sequence>MSQSLSSTVATGTDLTMETPSILLRLPAELRIKIFRSLYWRKGNSTCGGTFTPSLHTPLPTDSRGMPYVGMRRVLARRSRLGGLRRVHKLKTLTTLMLVCKLFYFEIISIIYDRTFGFFDLPFCPSANATLLLTRHLDFNTRFFFDGGPARHLRRVRVHITHGFPYPRKVWPPSISWNSDPMIAAEELLWSLARNATGLETLELGSNWWLRNVLGSTLSDTGYAIAELQDGFSWSNPLLELDLSEKTSGDESRAGSEDTLSKEMLVQAIAELLAPGNKCLQEAVRQKLDAAIAVSDDPVGFSGSMQSMQKAIYSMECAKLFWGVRLLGILKSFSPTLRTVCVAYTEDKQWMDEMRNCLGVEVESLPSKSRLKTK</sequence>
<proteinExistence type="predicted"/>
<evidence type="ECO:0008006" key="3">
    <source>
        <dbReference type="Google" id="ProtNLM"/>
    </source>
</evidence>
<dbReference type="Proteomes" id="UP001321760">
    <property type="component" value="Unassembled WGS sequence"/>
</dbReference>
<evidence type="ECO:0000313" key="1">
    <source>
        <dbReference type="EMBL" id="KAK4442422.1"/>
    </source>
</evidence>
<reference evidence="1" key="1">
    <citation type="journal article" date="2023" name="Mol. Phylogenet. Evol.">
        <title>Genome-scale phylogeny and comparative genomics of the fungal order Sordariales.</title>
        <authorList>
            <person name="Hensen N."/>
            <person name="Bonometti L."/>
            <person name="Westerberg I."/>
            <person name="Brannstrom I.O."/>
            <person name="Guillou S."/>
            <person name="Cros-Aarteil S."/>
            <person name="Calhoun S."/>
            <person name="Haridas S."/>
            <person name="Kuo A."/>
            <person name="Mondo S."/>
            <person name="Pangilinan J."/>
            <person name="Riley R."/>
            <person name="LaButti K."/>
            <person name="Andreopoulos B."/>
            <person name="Lipzen A."/>
            <person name="Chen C."/>
            <person name="Yan M."/>
            <person name="Daum C."/>
            <person name="Ng V."/>
            <person name="Clum A."/>
            <person name="Steindorff A."/>
            <person name="Ohm R.A."/>
            <person name="Martin F."/>
            <person name="Silar P."/>
            <person name="Natvig D.O."/>
            <person name="Lalanne C."/>
            <person name="Gautier V."/>
            <person name="Ament-Velasquez S.L."/>
            <person name="Kruys A."/>
            <person name="Hutchinson M.I."/>
            <person name="Powell A.J."/>
            <person name="Barry K."/>
            <person name="Miller A.N."/>
            <person name="Grigoriev I.V."/>
            <person name="Debuchy R."/>
            <person name="Gladieux P."/>
            <person name="Hiltunen Thoren M."/>
            <person name="Johannesson H."/>
        </authorList>
    </citation>
    <scope>NUCLEOTIDE SEQUENCE</scope>
    <source>
        <strain evidence="1">PSN243</strain>
    </source>
</reference>
<protein>
    <recommendedName>
        <fullName evidence="3">F-box domain-containing protein</fullName>
    </recommendedName>
</protein>
<comment type="caution">
    <text evidence="1">The sequence shown here is derived from an EMBL/GenBank/DDBJ whole genome shotgun (WGS) entry which is preliminary data.</text>
</comment>
<accession>A0AAV9G3Q6</accession>
<reference evidence="1" key="2">
    <citation type="submission" date="2023-05" db="EMBL/GenBank/DDBJ databases">
        <authorList>
            <consortium name="Lawrence Berkeley National Laboratory"/>
            <person name="Steindorff A."/>
            <person name="Hensen N."/>
            <person name="Bonometti L."/>
            <person name="Westerberg I."/>
            <person name="Brannstrom I.O."/>
            <person name="Guillou S."/>
            <person name="Cros-Aarteil S."/>
            <person name="Calhoun S."/>
            <person name="Haridas S."/>
            <person name="Kuo A."/>
            <person name="Mondo S."/>
            <person name="Pangilinan J."/>
            <person name="Riley R."/>
            <person name="Labutti K."/>
            <person name="Andreopoulos B."/>
            <person name="Lipzen A."/>
            <person name="Chen C."/>
            <person name="Yanf M."/>
            <person name="Daum C."/>
            <person name="Ng V."/>
            <person name="Clum A."/>
            <person name="Ohm R."/>
            <person name="Martin F."/>
            <person name="Silar P."/>
            <person name="Natvig D."/>
            <person name="Lalanne C."/>
            <person name="Gautier V."/>
            <person name="Ament-Velasquez S.L."/>
            <person name="Kruys A."/>
            <person name="Hutchinson M.I."/>
            <person name="Powell A.J."/>
            <person name="Barry K."/>
            <person name="Miller A.N."/>
            <person name="Grigoriev I.V."/>
            <person name="Debuchy R."/>
            <person name="Gladieux P."/>
            <person name="Thoren M.H."/>
            <person name="Johannesson H."/>
        </authorList>
    </citation>
    <scope>NUCLEOTIDE SEQUENCE</scope>
    <source>
        <strain evidence="1">PSN243</strain>
    </source>
</reference>
<gene>
    <name evidence="1" type="ORF">QBC34DRAFT_25415</name>
</gene>
<organism evidence="1 2">
    <name type="scientific">Podospora aff. communis PSN243</name>
    <dbReference type="NCBI Taxonomy" id="3040156"/>
    <lineage>
        <taxon>Eukaryota</taxon>
        <taxon>Fungi</taxon>
        <taxon>Dikarya</taxon>
        <taxon>Ascomycota</taxon>
        <taxon>Pezizomycotina</taxon>
        <taxon>Sordariomycetes</taxon>
        <taxon>Sordariomycetidae</taxon>
        <taxon>Sordariales</taxon>
        <taxon>Podosporaceae</taxon>
        <taxon>Podospora</taxon>
    </lineage>
</organism>
<dbReference type="AlphaFoldDB" id="A0AAV9G3Q6"/>